<evidence type="ECO:0000259" key="2">
    <source>
        <dbReference type="Pfam" id="PF00296"/>
    </source>
</evidence>
<sequence>MKVSMLDQTQLMEGMTPEDGFARTVEIARHADRTGLERYWVSEHHGSGTLAGSAPEILAAHLLGKTERIRIGTGGVMLTHYSPFKVAESFRVMGALAPGRVDLGIGKAPGGTHLPTILLAGGRSLDDWGPKKTDRFPEMTGELLEYLADDLPEDHPFSGHFRVSPAVREAPDVWILGTGPSSARLAAELGLPYAFAHFINSDEEEMAETAGLYADRFRAAGHAGTPRVIVAMRAFVAETGDEAEFIAGSALHGQFWAHRGRQVKLPPPRQALGDVKTEKERDEIETVRRSWLIGSAGHVRDRLAGLARRVPFGEVMAVSPIFDLESQKRSMELLKDAAEGI</sequence>
<keyword evidence="4" id="KW-1185">Reference proteome</keyword>
<evidence type="ECO:0000256" key="1">
    <source>
        <dbReference type="ARBA" id="ARBA00007789"/>
    </source>
</evidence>
<dbReference type="Pfam" id="PF00296">
    <property type="entry name" value="Bac_luciferase"/>
    <property type="match status" value="1"/>
</dbReference>
<feature type="domain" description="Luciferase-like" evidence="2">
    <location>
        <begin position="1"/>
        <end position="308"/>
    </location>
</feature>
<evidence type="ECO:0000313" key="3">
    <source>
        <dbReference type="EMBL" id="MET3574397.1"/>
    </source>
</evidence>
<dbReference type="Gene3D" id="3.20.20.30">
    <property type="entry name" value="Luciferase-like domain"/>
    <property type="match status" value="1"/>
</dbReference>
<dbReference type="PANTHER" id="PTHR30137:SF20">
    <property type="entry name" value="N-ACETYL-S-ALKYLCYSTEINE MONOOXYGENASE"/>
    <property type="match status" value="1"/>
</dbReference>
<name>A0ABV2G824_9BACL</name>
<gene>
    <name evidence="3" type="ORF">ABID49_000273</name>
</gene>
<accession>A0ABV2G824</accession>
<proteinExistence type="predicted"/>
<reference evidence="3 4" key="1">
    <citation type="submission" date="2024-06" db="EMBL/GenBank/DDBJ databases">
        <title>Genomic Encyclopedia of Type Strains, Phase IV (KMG-IV): sequencing the most valuable type-strain genomes for metagenomic binning, comparative biology and taxonomic classification.</title>
        <authorList>
            <person name="Goeker M."/>
        </authorList>
    </citation>
    <scope>NUCLEOTIDE SEQUENCE [LARGE SCALE GENOMIC DNA]</scope>
    <source>
        <strain evidence="3 4">DSM 26128</strain>
    </source>
</reference>
<dbReference type="InterPro" id="IPR019949">
    <property type="entry name" value="CmoO-like"/>
</dbReference>
<organism evidence="3 4">
    <name type="scientific">Bhargavaea ullalensis</name>
    <dbReference type="NCBI Taxonomy" id="1265685"/>
    <lineage>
        <taxon>Bacteria</taxon>
        <taxon>Bacillati</taxon>
        <taxon>Bacillota</taxon>
        <taxon>Bacilli</taxon>
        <taxon>Bacillales</taxon>
        <taxon>Caryophanaceae</taxon>
        <taxon>Bhargavaea</taxon>
    </lineage>
</organism>
<dbReference type="Proteomes" id="UP001549099">
    <property type="component" value="Unassembled WGS sequence"/>
</dbReference>
<comment type="similarity">
    <text evidence="1">To bacterial alkanal monooxygenase alpha and beta chains.</text>
</comment>
<dbReference type="InterPro" id="IPR011251">
    <property type="entry name" value="Luciferase-like_dom"/>
</dbReference>
<dbReference type="InterPro" id="IPR036661">
    <property type="entry name" value="Luciferase-like_sf"/>
</dbReference>
<dbReference type="NCBIfam" id="TIGR03558">
    <property type="entry name" value="oxido_grp_1"/>
    <property type="match status" value="1"/>
</dbReference>
<dbReference type="PANTHER" id="PTHR30137">
    <property type="entry name" value="LUCIFERASE-LIKE MONOOXYGENASE"/>
    <property type="match status" value="1"/>
</dbReference>
<comment type="caution">
    <text evidence="3">The sequence shown here is derived from an EMBL/GenBank/DDBJ whole genome shotgun (WGS) entry which is preliminary data.</text>
</comment>
<dbReference type="SUPFAM" id="SSF51679">
    <property type="entry name" value="Bacterial luciferase-like"/>
    <property type="match status" value="1"/>
</dbReference>
<dbReference type="RefSeq" id="WP_354194526.1">
    <property type="nucleotide sequence ID" value="NZ_JBEPLW010000001.1"/>
</dbReference>
<evidence type="ECO:0000313" key="4">
    <source>
        <dbReference type="Proteomes" id="UP001549099"/>
    </source>
</evidence>
<protein>
    <submittedName>
        <fullName evidence="3">Luciferase family oxidoreductase group 1</fullName>
    </submittedName>
</protein>
<dbReference type="InterPro" id="IPR050766">
    <property type="entry name" value="Bact_Lucif_Oxidored"/>
</dbReference>
<dbReference type="EMBL" id="JBEPLW010000001">
    <property type="protein sequence ID" value="MET3574397.1"/>
    <property type="molecule type" value="Genomic_DNA"/>
</dbReference>